<proteinExistence type="predicted"/>
<sequence>MASEEFQKLAAYMAANPMPELGNAEMREQMDAFGRRAKLPAGMIAETPSDTPVPARLLTPANAEPGLILFAHGGGFTLGSIASHAHVAAWLGEAARCAVLIFDYRLAPEHPFPAALHDYRAVYRCALDQGTASSSIAFAGDSAGANLSLSVVVNGDLPLPGAVAMLSPSLDLAAYLALDPAQISDKSVDAAGIAGGFRDYIGSANAADPRVSPNRGGVSGLPPLFVQLAKHEVFAPEALAFAERVKAEGGAAEIDVWEEMVHDWHWYAPRLPEAREALERAGAFIRRHLA</sequence>
<reference evidence="3" key="1">
    <citation type="submission" date="2023-03" db="EMBL/GenBank/DDBJ databases">
        <title>Andean soil-derived lignocellulolytic bacterial consortium as a source of novel taxa and putative plastic-active enzymes.</title>
        <authorList>
            <person name="Diaz-Garcia L."/>
            <person name="Chuvochina M."/>
            <person name="Feuerriegel G."/>
            <person name="Bunk B."/>
            <person name="Sproer C."/>
            <person name="Streit W.R."/>
            <person name="Rodriguez L.M."/>
            <person name="Overmann J."/>
            <person name="Jimenez D.J."/>
        </authorList>
    </citation>
    <scope>NUCLEOTIDE SEQUENCE</scope>
    <source>
        <strain evidence="3">MAG 26</strain>
    </source>
</reference>
<dbReference type="PANTHER" id="PTHR48081:SF8">
    <property type="entry name" value="ALPHA_BETA HYDROLASE FOLD-3 DOMAIN-CONTAINING PROTEIN-RELATED"/>
    <property type="match status" value="1"/>
</dbReference>
<protein>
    <submittedName>
        <fullName evidence="3">Alpha/beta hydrolase</fullName>
    </submittedName>
</protein>
<keyword evidence="1 3" id="KW-0378">Hydrolase</keyword>
<dbReference type="SUPFAM" id="SSF53474">
    <property type="entry name" value="alpha/beta-Hydrolases"/>
    <property type="match status" value="1"/>
</dbReference>
<dbReference type="Gene3D" id="3.40.50.1820">
    <property type="entry name" value="alpha/beta hydrolase"/>
    <property type="match status" value="1"/>
</dbReference>
<dbReference type="Proteomes" id="UP001218362">
    <property type="component" value="Chromosome"/>
</dbReference>
<organism evidence="3 4">
    <name type="scientific">Candidatus Andeanibacterium colombiense</name>
    <dbReference type="NCBI Taxonomy" id="3121345"/>
    <lineage>
        <taxon>Bacteria</taxon>
        <taxon>Pseudomonadati</taxon>
        <taxon>Pseudomonadota</taxon>
        <taxon>Alphaproteobacteria</taxon>
        <taxon>Sphingomonadales</taxon>
        <taxon>Sphingomonadaceae</taxon>
        <taxon>Candidatus Andeanibacterium</taxon>
    </lineage>
</organism>
<dbReference type="GO" id="GO:0016787">
    <property type="term" value="F:hydrolase activity"/>
    <property type="evidence" value="ECO:0007669"/>
    <property type="project" value="UniProtKB-KW"/>
</dbReference>
<name>A0AAJ5X638_9SPHN</name>
<evidence type="ECO:0000256" key="1">
    <source>
        <dbReference type="ARBA" id="ARBA00022801"/>
    </source>
</evidence>
<dbReference type="InterPro" id="IPR050300">
    <property type="entry name" value="GDXG_lipolytic_enzyme"/>
</dbReference>
<dbReference type="AlphaFoldDB" id="A0AAJ5X638"/>
<evidence type="ECO:0000313" key="4">
    <source>
        <dbReference type="Proteomes" id="UP001218362"/>
    </source>
</evidence>
<dbReference type="PANTHER" id="PTHR48081">
    <property type="entry name" value="AB HYDROLASE SUPERFAMILY PROTEIN C4A8.06C"/>
    <property type="match status" value="1"/>
</dbReference>
<evidence type="ECO:0000313" key="3">
    <source>
        <dbReference type="EMBL" id="WEK46276.1"/>
    </source>
</evidence>
<gene>
    <name evidence="3" type="ORF">P0Y56_14865</name>
</gene>
<feature type="domain" description="Alpha/beta hydrolase fold-3" evidence="2">
    <location>
        <begin position="68"/>
        <end position="265"/>
    </location>
</feature>
<accession>A0AAJ5X638</accession>
<evidence type="ECO:0000259" key="2">
    <source>
        <dbReference type="Pfam" id="PF07859"/>
    </source>
</evidence>
<dbReference type="InterPro" id="IPR013094">
    <property type="entry name" value="AB_hydrolase_3"/>
</dbReference>
<dbReference type="InterPro" id="IPR029058">
    <property type="entry name" value="AB_hydrolase_fold"/>
</dbReference>
<dbReference type="Pfam" id="PF07859">
    <property type="entry name" value="Abhydrolase_3"/>
    <property type="match status" value="1"/>
</dbReference>
<dbReference type="KEGG" id="acob:P0Y56_14865"/>
<dbReference type="EMBL" id="CP119316">
    <property type="protein sequence ID" value="WEK46276.1"/>
    <property type="molecule type" value="Genomic_DNA"/>
</dbReference>